<sequence length="250" mass="28204">DMSITRKQDGAGLGLSICKSLVEINGGEIKAESQLGKGSKFWFTWNIELLSSTTPTISSTITPTISSLITQTISSSITQTISSSITPTISKLPNSSLLEAQYDKQINFTLPNFIRKKRILIIHPVKNLRNAMLTYFKTVEKVDAFDTFNEGIKAAQTYKEFYNQSAYDVAFIGLYEDNENEVMKASLELKALDMNSNRLVIFFIVFPNNEGNGFERKIIRMFGETTSVLYTPITWKKLINQITRLEKNIV</sequence>
<keyword evidence="2" id="KW-1185">Reference proteome</keyword>
<organism evidence="1 2">
    <name type="scientific">Racocetra persica</name>
    <dbReference type="NCBI Taxonomy" id="160502"/>
    <lineage>
        <taxon>Eukaryota</taxon>
        <taxon>Fungi</taxon>
        <taxon>Fungi incertae sedis</taxon>
        <taxon>Mucoromycota</taxon>
        <taxon>Glomeromycotina</taxon>
        <taxon>Glomeromycetes</taxon>
        <taxon>Diversisporales</taxon>
        <taxon>Gigasporaceae</taxon>
        <taxon>Racocetra</taxon>
    </lineage>
</organism>
<protein>
    <submittedName>
        <fullName evidence="1">15859_t:CDS:1</fullName>
    </submittedName>
</protein>
<evidence type="ECO:0000313" key="1">
    <source>
        <dbReference type="EMBL" id="CAG8764543.1"/>
    </source>
</evidence>
<accession>A0ACA9QUP4</accession>
<dbReference type="EMBL" id="CAJVQC010037746">
    <property type="protein sequence ID" value="CAG8764543.1"/>
    <property type="molecule type" value="Genomic_DNA"/>
</dbReference>
<gene>
    <name evidence="1" type="ORF">RPERSI_LOCUS15632</name>
</gene>
<name>A0ACA9QUP4_9GLOM</name>
<proteinExistence type="predicted"/>
<dbReference type="Proteomes" id="UP000789920">
    <property type="component" value="Unassembled WGS sequence"/>
</dbReference>
<comment type="caution">
    <text evidence="1">The sequence shown here is derived from an EMBL/GenBank/DDBJ whole genome shotgun (WGS) entry which is preliminary data.</text>
</comment>
<reference evidence="1" key="1">
    <citation type="submission" date="2021-06" db="EMBL/GenBank/DDBJ databases">
        <authorList>
            <person name="Kallberg Y."/>
            <person name="Tangrot J."/>
            <person name="Rosling A."/>
        </authorList>
    </citation>
    <scope>NUCLEOTIDE SEQUENCE</scope>
    <source>
        <strain evidence="1">MA461A</strain>
    </source>
</reference>
<evidence type="ECO:0000313" key="2">
    <source>
        <dbReference type="Proteomes" id="UP000789920"/>
    </source>
</evidence>
<feature type="non-terminal residue" evidence="1">
    <location>
        <position position="1"/>
    </location>
</feature>